<gene>
    <name evidence="1" type="ORF">UFOVP783_85</name>
</gene>
<dbReference type="SUPFAM" id="SSF56731">
    <property type="entry name" value="DNA primase core"/>
    <property type="match status" value="1"/>
</dbReference>
<dbReference type="GO" id="GO:0006269">
    <property type="term" value="P:DNA replication, synthesis of primer"/>
    <property type="evidence" value="ECO:0007669"/>
    <property type="project" value="TreeGrafter"/>
</dbReference>
<dbReference type="PANTHER" id="PTHR30313">
    <property type="entry name" value="DNA PRIMASE"/>
    <property type="match status" value="1"/>
</dbReference>
<proteinExistence type="predicted"/>
<dbReference type="EMBL" id="LR796738">
    <property type="protein sequence ID" value="CAB4162649.1"/>
    <property type="molecule type" value="Genomic_DNA"/>
</dbReference>
<dbReference type="InterPro" id="IPR036977">
    <property type="entry name" value="DNA_primase_Znf_CHC2"/>
</dbReference>
<dbReference type="PANTHER" id="PTHR30313:SF2">
    <property type="entry name" value="DNA PRIMASE"/>
    <property type="match status" value="1"/>
</dbReference>
<dbReference type="GO" id="GO:0003677">
    <property type="term" value="F:DNA binding"/>
    <property type="evidence" value="ECO:0007669"/>
    <property type="project" value="InterPro"/>
</dbReference>
<accession>A0A6J5NTD0</accession>
<name>A0A6J5NTD0_9CAUD</name>
<dbReference type="CDD" id="cd00188">
    <property type="entry name" value="TOPRIM"/>
    <property type="match status" value="1"/>
</dbReference>
<evidence type="ECO:0000313" key="1">
    <source>
        <dbReference type="EMBL" id="CAB4162649.1"/>
    </source>
</evidence>
<protein>
    <submittedName>
        <fullName evidence="1">TOPRIM domain containing protein</fullName>
    </submittedName>
</protein>
<reference evidence="1" key="1">
    <citation type="submission" date="2020-04" db="EMBL/GenBank/DDBJ databases">
        <authorList>
            <person name="Chiriac C."/>
            <person name="Salcher M."/>
            <person name="Ghai R."/>
            <person name="Kavagutti S V."/>
        </authorList>
    </citation>
    <scope>NUCLEOTIDE SEQUENCE</scope>
</reference>
<dbReference type="SUPFAM" id="SSF57783">
    <property type="entry name" value="Zinc beta-ribbon"/>
    <property type="match status" value="1"/>
</dbReference>
<sequence length="327" mass="36393">MTETNIRELCKRLGLHEPMQAQDGWLVLSCPFAQHTHSRGTDRRPSFRIHSDPSGRSGYHCFSCQEHGNMADLASKVSALNGKHDPALAAWAEAMECEVDFEEFEADMIRKESICQRLDPVIAFAIYPAAWGVRSAREYLLRRGVGEATAALAELRFDPDFHRIMFPVKSASDTLYGFVGRSVSDHAKVPKFTYPPLNKSKHLLGGHLMRAGYPVIVVEGQFAYVRLMEEGVREFADVVAVMGSKMSVTQASHLIEKGDPVHLLFDGDEAGDQGIYGRWNPDLEKYEPGGAFHLLDGEVDVSAPAMPEHGDPDNLSGEEVYRMLFPE</sequence>
<dbReference type="Gene3D" id="3.40.1360.10">
    <property type="match status" value="1"/>
</dbReference>
<dbReference type="InterPro" id="IPR050219">
    <property type="entry name" value="DnaG_primase"/>
</dbReference>
<dbReference type="GO" id="GO:0008270">
    <property type="term" value="F:zinc ion binding"/>
    <property type="evidence" value="ECO:0007669"/>
    <property type="project" value="InterPro"/>
</dbReference>
<dbReference type="Gene3D" id="3.90.580.10">
    <property type="entry name" value="Zinc finger, CHC2-type domain"/>
    <property type="match status" value="1"/>
</dbReference>
<organism evidence="1">
    <name type="scientific">uncultured Caudovirales phage</name>
    <dbReference type="NCBI Taxonomy" id="2100421"/>
    <lineage>
        <taxon>Viruses</taxon>
        <taxon>Duplodnaviria</taxon>
        <taxon>Heunggongvirae</taxon>
        <taxon>Uroviricota</taxon>
        <taxon>Caudoviricetes</taxon>
        <taxon>Peduoviridae</taxon>
        <taxon>Maltschvirus</taxon>
        <taxon>Maltschvirus maltsch</taxon>
    </lineage>
</organism>